<dbReference type="SMART" id="SM01043">
    <property type="entry name" value="BTAD"/>
    <property type="match status" value="1"/>
</dbReference>
<keyword evidence="4" id="KW-0804">Transcription</keyword>
<dbReference type="SMART" id="SM00862">
    <property type="entry name" value="Trans_reg_C"/>
    <property type="match status" value="1"/>
</dbReference>
<dbReference type="Gene3D" id="1.10.10.10">
    <property type="entry name" value="Winged helix-like DNA-binding domain superfamily/Winged helix DNA-binding domain"/>
    <property type="match status" value="1"/>
</dbReference>
<dbReference type="PANTHER" id="PTHR35807:SF1">
    <property type="entry name" value="TRANSCRIPTIONAL REGULATOR REDD"/>
    <property type="match status" value="1"/>
</dbReference>
<feature type="region of interest" description="Disordered" evidence="6">
    <location>
        <begin position="247"/>
        <end position="284"/>
    </location>
</feature>
<gene>
    <name evidence="8" type="ORF">SM436_20070</name>
</gene>
<dbReference type="Pfam" id="PF03704">
    <property type="entry name" value="BTAD"/>
    <property type="match status" value="1"/>
</dbReference>
<dbReference type="InterPro" id="IPR011990">
    <property type="entry name" value="TPR-like_helical_dom_sf"/>
</dbReference>
<comment type="caution">
    <text evidence="8">The sequence shown here is derived from an EMBL/GenBank/DDBJ whole genome shotgun (WGS) entry which is preliminary data.</text>
</comment>
<dbReference type="SUPFAM" id="SSF48452">
    <property type="entry name" value="TPR-like"/>
    <property type="match status" value="1"/>
</dbReference>
<protein>
    <submittedName>
        <fullName evidence="8">AfsR/SARP family transcriptional regulator</fullName>
    </submittedName>
</protein>
<feature type="region of interest" description="Disordered" evidence="6">
    <location>
        <begin position="310"/>
        <end position="379"/>
    </location>
</feature>
<dbReference type="InterPro" id="IPR016032">
    <property type="entry name" value="Sig_transdc_resp-reg_C-effctor"/>
</dbReference>
<dbReference type="InterPro" id="IPR005158">
    <property type="entry name" value="BTAD"/>
</dbReference>
<dbReference type="PANTHER" id="PTHR35807">
    <property type="entry name" value="TRANSCRIPTIONAL REGULATOR REDD-RELATED"/>
    <property type="match status" value="1"/>
</dbReference>
<dbReference type="Gene3D" id="1.25.40.10">
    <property type="entry name" value="Tetratricopeptide repeat domain"/>
    <property type="match status" value="1"/>
</dbReference>
<keyword evidence="9" id="KW-1185">Reference proteome</keyword>
<evidence type="ECO:0000256" key="4">
    <source>
        <dbReference type="ARBA" id="ARBA00023163"/>
    </source>
</evidence>
<dbReference type="Proteomes" id="UP001569904">
    <property type="component" value="Unassembled WGS sequence"/>
</dbReference>
<keyword evidence="2" id="KW-0805">Transcription regulation</keyword>
<sequence>MRFGVLGPLAVWTDGGVLVAVPGLKVRALLADLLVHEGRPVPADRLIDDLWGEAPPGNPMGALSAKVSQLRRVLEDAEPGARALVESRPAGYLLGAGDERVDGRRFQGLVQRARRAGEPKERAALLAEALGLWRGPALADFADDPFARAAVARLAELRLTALEEHAEVRLALGEHGVLAGELGDAVEAHPLRERLRAAHMRALYRAGRQNEALETYERYRTMLADELGLDPGSALAELQRAVLRQDPGLDAPQPDASPLDAPRLDGPRLDVPPPPSRRRSNLPVPLTDLIGRDAAVREVRARIGTDRLVTLTGPGGVGKTRRSPPAEVRRRCGGGRSRGGRGWPCSRASPGTGRPDATRPCGSWTRRATRAWPRGRGGS</sequence>
<dbReference type="CDD" id="cd15831">
    <property type="entry name" value="BTAD"/>
    <property type="match status" value="1"/>
</dbReference>
<dbReference type="InterPro" id="IPR051677">
    <property type="entry name" value="AfsR-DnrI-RedD_regulator"/>
</dbReference>
<comment type="similarity">
    <text evidence="1">Belongs to the AfsR/DnrI/RedD regulatory family.</text>
</comment>
<reference evidence="8 9" key="1">
    <citation type="submission" date="2023-11" db="EMBL/GenBank/DDBJ databases">
        <title>Actinomadura monticuli sp. nov., isolated from volcanic ash.</title>
        <authorList>
            <person name="Lee S.D."/>
            <person name="Yang H."/>
            <person name="Kim I.S."/>
        </authorList>
    </citation>
    <scope>NUCLEOTIDE SEQUENCE [LARGE SCALE GENOMIC DNA]</scope>
    <source>
        <strain evidence="8 9">DSM 45346</strain>
    </source>
</reference>
<dbReference type="RefSeq" id="WP_371942703.1">
    <property type="nucleotide sequence ID" value="NZ_JAXCEH010000013.1"/>
</dbReference>
<evidence type="ECO:0000256" key="1">
    <source>
        <dbReference type="ARBA" id="ARBA00005820"/>
    </source>
</evidence>
<accession>A0ABV4QZY0</accession>
<evidence type="ECO:0000256" key="6">
    <source>
        <dbReference type="SAM" id="MobiDB-lite"/>
    </source>
</evidence>
<feature type="domain" description="OmpR/PhoB-type" evidence="7">
    <location>
        <begin position="1"/>
        <end position="96"/>
    </location>
</feature>
<evidence type="ECO:0000313" key="9">
    <source>
        <dbReference type="Proteomes" id="UP001569904"/>
    </source>
</evidence>
<dbReference type="InterPro" id="IPR036388">
    <property type="entry name" value="WH-like_DNA-bd_sf"/>
</dbReference>
<evidence type="ECO:0000256" key="2">
    <source>
        <dbReference type="ARBA" id="ARBA00023015"/>
    </source>
</evidence>
<keyword evidence="3 5" id="KW-0238">DNA-binding</keyword>
<evidence type="ECO:0000313" key="8">
    <source>
        <dbReference type="EMBL" id="MFA1555991.1"/>
    </source>
</evidence>
<dbReference type="PROSITE" id="PS51755">
    <property type="entry name" value="OMPR_PHOB"/>
    <property type="match status" value="1"/>
</dbReference>
<evidence type="ECO:0000259" key="7">
    <source>
        <dbReference type="PROSITE" id="PS51755"/>
    </source>
</evidence>
<dbReference type="EMBL" id="JAXCEH010000013">
    <property type="protein sequence ID" value="MFA1555991.1"/>
    <property type="molecule type" value="Genomic_DNA"/>
</dbReference>
<feature type="DNA-binding region" description="OmpR/PhoB-type" evidence="5">
    <location>
        <begin position="1"/>
        <end position="96"/>
    </location>
</feature>
<evidence type="ECO:0000256" key="3">
    <source>
        <dbReference type="ARBA" id="ARBA00023125"/>
    </source>
</evidence>
<proteinExistence type="inferred from homology"/>
<evidence type="ECO:0000256" key="5">
    <source>
        <dbReference type="PROSITE-ProRule" id="PRU01091"/>
    </source>
</evidence>
<name>A0ABV4QZY0_9ACTN</name>
<organism evidence="8 9">
    <name type="scientific">Actinomadura chokoriensis</name>
    <dbReference type="NCBI Taxonomy" id="454156"/>
    <lineage>
        <taxon>Bacteria</taxon>
        <taxon>Bacillati</taxon>
        <taxon>Actinomycetota</taxon>
        <taxon>Actinomycetes</taxon>
        <taxon>Streptosporangiales</taxon>
        <taxon>Thermomonosporaceae</taxon>
        <taxon>Actinomadura</taxon>
    </lineage>
</organism>
<dbReference type="Pfam" id="PF00486">
    <property type="entry name" value="Trans_reg_C"/>
    <property type="match status" value="1"/>
</dbReference>
<dbReference type="SUPFAM" id="SSF46894">
    <property type="entry name" value="C-terminal effector domain of the bipartite response regulators"/>
    <property type="match status" value="1"/>
</dbReference>
<dbReference type="InterPro" id="IPR001867">
    <property type="entry name" value="OmpR/PhoB-type_DNA-bd"/>
</dbReference>